<keyword evidence="4" id="KW-1185">Reference proteome</keyword>
<dbReference type="Pfam" id="PF01965">
    <property type="entry name" value="DJ-1_PfpI"/>
    <property type="match status" value="1"/>
</dbReference>
<dbReference type="EMBL" id="JBAMIC010004070">
    <property type="protein sequence ID" value="KAK7088270.1"/>
    <property type="molecule type" value="Genomic_DNA"/>
</dbReference>
<dbReference type="AlphaFoldDB" id="A0AAN9AK13"/>
<dbReference type="PROSITE" id="PS51276">
    <property type="entry name" value="PEPTIDASE_C56_PFPI"/>
    <property type="match status" value="1"/>
</dbReference>
<comment type="caution">
    <text evidence="3">The sequence shown here is derived from an EMBL/GenBank/DDBJ whole genome shotgun (WGS) entry which is preliminary data.</text>
</comment>
<dbReference type="Gene3D" id="3.40.50.880">
    <property type="match status" value="1"/>
</dbReference>
<comment type="similarity">
    <text evidence="1">Belongs to the peptidase C56 family.</text>
</comment>
<evidence type="ECO:0000256" key="1">
    <source>
        <dbReference type="ARBA" id="ARBA00008542"/>
    </source>
</evidence>
<dbReference type="PANTHER" id="PTHR42733:SF13">
    <property type="entry name" value="DJ-1_PFPI DOMAIN-CONTAINING PROTEIN"/>
    <property type="match status" value="1"/>
</dbReference>
<sequence>MADAKKVGILLHFNFEEPEVLYPLYRFQEAGYPTVTIGPVKGTTYNGKHSYPVVADMSVTDVKAEDLSALIIPGGWSPDYLRRDPRFVNLVKDVYELGRPVAAICHGPWMFCSARILQGKKATGFVSIKDDMENAGATYVDAPVVVDGNMITSRTPADLPQFCKATLAQLS</sequence>
<evidence type="ECO:0000313" key="4">
    <source>
        <dbReference type="Proteomes" id="UP001374579"/>
    </source>
</evidence>
<organism evidence="3 4">
    <name type="scientific">Littorina saxatilis</name>
    <dbReference type="NCBI Taxonomy" id="31220"/>
    <lineage>
        <taxon>Eukaryota</taxon>
        <taxon>Metazoa</taxon>
        <taxon>Spiralia</taxon>
        <taxon>Lophotrochozoa</taxon>
        <taxon>Mollusca</taxon>
        <taxon>Gastropoda</taxon>
        <taxon>Caenogastropoda</taxon>
        <taxon>Littorinimorpha</taxon>
        <taxon>Littorinoidea</taxon>
        <taxon>Littorinidae</taxon>
        <taxon>Littorina</taxon>
    </lineage>
</organism>
<dbReference type="NCBIfam" id="TIGR01382">
    <property type="entry name" value="PfpI"/>
    <property type="match status" value="1"/>
</dbReference>
<protein>
    <recommendedName>
        <fullName evidence="2">DJ-1/PfpI domain-containing protein</fullName>
    </recommendedName>
</protein>
<evidence type="ECO:0000259" key="2">
    <source>
        <dbReference type="Pfam" id="PF01965"/>
    </source>
</evidence>
<dbReference type="CDD" id="cd03134">
    <property type="entry name" value="GATase1_PfpI_like"/>
    <property type="match status" value="1"/>
</dbReference>
<reference evidence="3 4" key="1">
    <citation type="submission" date="2024-02" db="EMBL/GenBank/DDBJ databases">
        <title>Chromosome-scale genome assembly of the rough periwinkle Littorina saxatilis.</title>
        <authorList>
            <person name="De Jode A."/>
            <person name="Faria R."/>
            <person name="Formenti G."/>
            <person name="Sims Y."/>
            <person name="Smith T.P."/>
            <person name="Tracey A."/>
            <person name="Wood J.M.D."/>
            <person name="Zagrodzka Z.B."/>
            <person name="Johannesson K."/>
            <person name="Butlin R.K."/>
            <person name="Leder E.H."/>
        </authorList>
    </citation>
    <scope>NUCLEOTIDE SEQUENCE [LARGE SCALE GENOMIC DNA]</scope>
    <source>
        <strain evidence="3">Snail1</strain>
        <tissue evidence="3">Muscle</tissue>
    </source>
</reference>
<gene>
    <name evidence="3" type="ORF">V1264_022206</name>
</gene>
<accession>A0AAN9AK13</accession>
<dbReference type="InterPro" id="IPR006286">
    <property type="entry name" value="C56_PfpI-like"/>
</dbReference>
<proteinExistence type="inferred from homology"/>
<name>A0AAN9AK13_9CAEN</name>
<dbReference type="SUPFAM" id="SSF52317">
    <property type="entry name" value="Class I glutamine amidotransferase-like"/>
    <property type="match status" value="1"/>
</dbReference>
<dbReference type="Proteomes" id="UP001374579">
    <property type="component" value="Unassembled WGS sequence"/>
</dbReference>
<dbReference type="PANTHER" id="PTHR42733">
    <property type="entry name" value="DJ-1 PROTEIN"/>
    <property type="match status" value="1"/>
</dbReference>
<feature type="domain" description="DJ-1/PfpI" evidence="2">
    <location>
        <begin position="5"/>
        <end position="168"/>
    </location>
</feature>
<evidence type="ECO:0000313" key="3">
    <source>
        <dbReference type="EMBL" id="KAK7088270.1"/>
    </source>
</evidence>
<dbReference type="InterPro" id="IPR029062">
    <property type="entry name" value="Class_I_gatase-like"/>
</dbReference>
<dbReference type="InterPro" id="IPR002818">
    <property type="entry name" value="DJ-1/PfpI"/>
</dbReference>